<gene>
    <name evidence="1" type="ORF">H8S37_03925</name>
</gene>
<organism evidence="1 2">
    <name type="scientific">Mediterraneibacter hominis</name>
    <dbReference type="NCBI Taxonomy" id="2763054"/>
    <lineage>
        <taxon>Bacteria</taxon>
        <taxon>Bacillati</taxon>
        <taxon>Bacillota</taxon>
        <taxon>Clostridia</taxon>
        <taxon>Lachnospirales</taxon>
        <taxon>Lachnospiraceae</taxon>
        <taxon>Mediterraneibacter</taxon>
    </lineage>
</organism>
<evidence type="ECO:0000313" key="2">
    <source>
        <dbReference type="Proteomes" id="UP000652477"/>
    </source>
</evidence>
<dbReference type="RefSeq" id="WP_186874717.1">
    <property type="nucleotide sequence ID" value="NZ_JACOPF010000001.1"/>
</dbReference>
<accession>A0A923RR67</accession>
<dbReference type="Proteomes" id="UP000652477">
    <property type="component" value="Unassembled WGS sequence"/>
</dbReference>
<comment type="caution">
    <text evidence="1">The sequence shown here is derived from an EMBL/GenBank/DDBJ whole genome shotgun (WGS) entry which is preliminary data.</text>
</comment>
<keyword evidence="2" id="KW-1185">Reference proteome</keyword>
<protein>
    <submittedName>
        <fullName evidence="1">Uncharacterized protein</fullName>
    </submittedName>
</protein>
<evidence type="ECO:0000313" key="1">
    <source>
        <dbReference type="EMBL" id="MBC5688082.1"/>
    </source>
</evidence>
<name>A0A923RR67_9FIRM</name>
<dbReference type="AlphaFoldDB" id="A0A923RR67"/>
<sequence length="61" mass="6865">MIVTSRQMIKELSLIKDDFILAELEGKEYVIDCIGHSLADSDCASHIVLRLRNGGEGYIKR</sequence>
<dbReference type="EMBL" id="JACOPF010000001">
    <property type="protein sequence ID" value="MBC5688082.1"/>
    <property type="molecule type" value="Genomic_DNA"/>
</dbReference>
<proteinExistence type="predicted"/>
<reference evidence="1" key="1">
    <citation type="submission" date="2020-08" db="EMBL/GenBank/DDBJ databases">
        <title>Genome public.</title>
        <authorList>
            <person name="Liu C."/>
            <person name="Sun Q."/>
        </authorList>
    </citation>
    <scope>NUCLEOTIDE SEQUENCE</scope>
    <source>
        <strain evidence="1">NSJ-55</strain>
    </source>
</reference>